<dbReference type="PROSITE" id="PS51375">
    <property type="entry name" value="PPR"/>
    <property type="match status" value="5"/>
</dbReference>
<reference evidence="5 6" key="1">
    <citation type="submission" date="2024-01" db="EMBL/GenBank/DDBJ databases">
        <title>The complete chloroplast genome sequence of Lithospermum erythrorhizon: insights into the phylogenetic relationship among Boraginaceae species and the maternal lineages of purple gromwells.</title>
        <authorList>
            <person name="Okada T."/>
            <person name="Watanabe K."/>
        </authorList>
    </citation>
    <scope>NUCLEOTIDE SEQUENCE [LARGE SCALE GENOMIC DNA]</scope>
</reference>
<comment type="caution">
    <text evidence="5">The sequence shown here is derived from an EMBL/GenBank/DDBJ whole genome shotgun (WGS) entry which is preliminary data.</text>
</comment>
<feature type="repeat" description="PPR" evidence="3">
    <location>
        <begin position="315"/>
        <end position="349"/>
    </location>
</feature>
<protein>
    <recommendedName>
        <fullName evidence="4">DYW domain-containing protein</fullName>
    </recommendedName>
</protein>
<dbReference type="PANTHER" id="PTHR47926">
    <property type="entry name" value="PENTATRICOPEPTIDE REPEAT-CONTAINING PROTEIN"/>
    <property type="match status" value="1"/>
</dbReference>
<evidence type="ECO:0000259" key="4">
    <source>
        <dbReference type="Pfam" id="PF14432"/>
    </source>
</evidence>
<evidence type="ECO:0000256" key="2">
    <source>
        <dbReference type="ARBA" id="ARBA00022737"/>
    </source>
</evidence>
<dbReference type="Gene3D" id="1.25.40.10">
    <property type="entry name" value="Tetratricopeptide repeat domain"/>
    <property type="match status" value="4"/>
</dbReference>
<keyword evidence="2" id="KW-0677">Repeat</keyword>
<feature type="repeat" description="PPR" evidence="3">
    <location>
        <begin position="142"/>
        <end position="176"/>
    </location>
</feature>
<dbReference type="InterPro" id="IPR002885">
    <property type="entry name" value="PPR_rpt"/>
</dbReference>
<dbReference type="GO" id="GO:0009451">
    <property type="term" value="P:RNA modification"/>
    <property type="evidence" value="ECO:0007669"/>
    <property type="project" value="InterPro"/>
</dbReference>
<feature type="domain" description="DYW" evidence="4">
    <location>
        <begin position="744"/>
        <end position="836"/>
    </location>
</feature>
<name>A0AAV3NG06_LITER</name>
<feature type="repeat" description="PPR" evidence="3">
    <location>
        <begin position="280"/>
        <end position="314"/>
    </location>
</feature>
<evidence type="ECO:0000313" key="6">
    <source>
        <dbReference type="Proteomes" id="UP001454036"/>
    </source>
</evidence>
<feature type="repeat" description="PPR" evidence="3">
    <location>
        <begin position="425"/>
        <end position="459"/>
    </location>
</feature>
<accession>A0AAV3NG06</accession>
<dbReference type="InterPro" id="IPR046848">
    <property type="entry name" value="E_motif"/>
</dbReference>
<evidence type="ECO:0000256" key="3">
    <source>
        <dbReference type="PROSITE-ProRule" id="PRU00708"/>
    </source>
</evidence>
<dbReference type="GO" id="GO:0008270">
    <property type="term" value="F:zinc ion binding"/>
    <property type="evidence" value="ECO:0007669"/>
    <property type="project" value="InterPro"/>
</dbReference>
<dbReference type="Pfam" id="PF14432">
    <property type="entry name" value="DYW_deaminase"/>
    <property type="match status" value="1"/>
</dbReference>
<dbReference type="Pfam" id="PF13041">
    <property type="entry name" value="PPR_2"/>
    <property type="match status" value="3"/>
</dbReference>
<dbReference type="EMBL" id="BAABME010000003">
    <property type="protein sequence ID" value="GAA0138264.1"/>
    <property type="molecule type" value="Genomic_DNA"/>
</dbReference>
<evidence type="ECO:0000313" key="5">
    <source>
        <dbReference type="EMBL" id="GAA0138264.1"/>
    </source>
</evidence>
<dbReference type="FunFam" id="1.25.40.10:FF:000348">
    <property type="entry name" value="Pentatricopeptide repeat-containing protein chloroplastic"/>
    <property type="match status" value="1"/>
</dbReference>
<dbReference type="AlphaFoldDB" id="A0AAV3NG06"/>
<feature type="repeat" description="PPR" evidence="3">
    <location>
        <begin position="529"/>
        <end position="563"/>
    </location>
</feature>
<dbReference type="InterPro" id="IPR032867">
    <property type="entry name" value="DYW_dom"/>
</dbReference>
<dbReference type="InterPro" id="IPR011990">
    <property type="entry name" value="TPR-like_helical_dom_sf"/>
</dbReference>
<keyword evidence="6" id="KW-1185">Reference proteome</keyword>
<comment type="similarity">
    <text evidence="1">Belongs to the PPR family. PCMP-H subfamily.</text>
</comment>
<gene>
    <name evidence="5" type="ORF">LIER_00043</name>
</gene>
<dbReference type="Proteomes" id="UP001454036">
    <property type="component" value="Unassembled WGS sequence"/>
</dbReference>
<dbReference type="GO" id="GO:0003723">
    <property type="term" value="F:RNA binding"/>
    <property type="evidence" value="ECO:0007669"/>
    <property type="project" value="InterPro"/>
</dbReference>
<organism evidence="5 6">
    <name type="scientific">Lithospermum erythrorhizon</name>
    <name type="common">Purple gromwell</name>
    <name type="synonym">Lithospermum officinale var. erythrorhizon</name>
    <dbReference type="NCBI Taxonomy" id="34254"/>
    <lineage>
        <taxon>Eukaryota</taxon>
        <taxon>Viridiplantae</taxon>
        <taxon>Streptophyta</taxon>
        <taxon>Embryophyta</taxon>
        <taxon>Tracheophyta</taxon>
        <taxon>Spermatophyta</taxon>
        <taxon>Magnoliopsida</taxon>
        <taxon>eudicotyledons</taxon>
        <taxon>Gunneridae</taxon>
        <taxon>Pentapetalae</taxon>
        <taxon>asterids</taxon>
        <taxon>lamiids</taxon>
        <taxon>Boraginales</taxon>
        <taxon>Boraginaceae</taxon>
        <taxon>Boraginoideae</taxon>
        <taxon>Lithospermeae</taxon>
        <taxon>Lithospermum</taxon>
    </lineage>
</organism>
<sequence length="836" mass="92163">MSPFFPPRTTTASTVLRRHFLASKCKPPQQNALLKAKLLHHHLITTTQIVSAAAPSLSLASLLRLPPSPSSVFFWNTLIKHHIQVLHNCFNGIEVFNVMRGLMWKPNSYTFTCVLKGCGELGGVSFGGSVHGLVVVSGFESNVFVCNAVVGMYGGCGAVGCARRVFDEMSERGVFDVVSWNSIAGVYGRAGDYRGVLEMVGLMMKRGGGVLRPDVISLLNALAACASMGLCRIGKEVHCCAIRGGLVCDVSVGNALIDMYAKCGLMVKAERVFEGIKMKDVVSWTAMVTGYSQTGQFDDALSFFKRMKEGNIELDVVAWSAVIAGFAQIGMGFQALVLFRDMSHSRVEPNVVTLVSVLSGCAAIGAIRQGKEVHCYGIKRIFKVDGNDTGEDMMVVDGLVDMYSKCNNLDVARRMFQLIAWRDRTVVTWTAMIGGYAQHGDANHSLELFSEMVQNEMDVIPNAFTISCALVACARLGSLRFGREVHAYVVRNRYESAILFVSNCLIDMYVKSGDIEAARVVFDNMKEKNTVSWTSLMTGYGMHGRGSEALQVFERMRRTGLPIDGVAFLIVLYACSHSGMVDQGINYFNTMNIDFAIIPGVEHYACLVDLLGRAARLGEAMKLIEDMPMEPTPIIWVALLGACRLHSNVDLGEYAANKLSELGYENDGTYTLLSNIYASARRWKDVARIRSMMKNTGITKIPGCSWVQGKKGTAMFFVGDRSHTMTTDIYNTLGDLINRIKVMGYVPETSYALHDVDEEQKKDLLFEHSEKLALAYAILTTAPGAPIRIIKNLRVCGDCHTAISYISKIVPHEIILRDSSRFHHFKSGFCSCREYW</sequence>
<dbReference type="FunFam" id="1.25.40.10:FF:000305">
    <property type="entry name" value="Pentatricopeptide repeat-containing protein mitochondrial"/>
    <property type="match status" value="1"/>
</dbReference>
<evidence type="ECO:0000256" key="1">
    <source>
        <dbReference type="ARBA" id="ARBA00006643"/>
    </source>
</evidence>
<dbReference type="Pfam" id="PF01535">
    <property type="entry name" value="PPR"/>
    <property type="match status" value="2"/>
</dbReference>
<dbReference type="PANTHER" id="PTHR47926:SF445">
    <property type="entry name" value="DYW DOMAIN-CONTAINING PROTEIN"/>
    <property type="match status" value="1"/>
</dbReference>
<dbReference type="NCBIfam" id="TIGR00756">
    <property type="entry name" value="PPR"/>
    <property type="match status" value="6"/>
</dbReference>
<proteinExistence type="inferred from homology"/>
<dbReference type="InterPro" id="IPR046960">
    <property type="entry name" value="PPR_At4g14850-like_plant"/>
</dbReference>
<dbReference type="Pfam" id="PF20431">
    <property type="entry name" value="E_motif"/>
    <property type="match status" value="1"/>
</dbReference>